<dbReference type="OrthoDB" id="1612078at2759"/>
<feature type="domain" description="Peptide N-acetyl-beta-D-glucosaminyl asparaginase amidase A N-terminal" evidence="1">
    <location>
        <begin position="57"/>
        <end position="397"/>
    </location>
</feature>
<evidence type="ECO:0000259" key="1">
    <source>
        <dbReference type="Pfam" id="PF12222"/>
    </source>
</evidence>
<dbReference type="AlphaFoldDB" id="A0A166BZG3"/>
<evidence type="ECO:0000313" key="3">
    <source>
        <dbReference type="Proteomes" id="UP000077755"/>
    </source>
</evidence>
<dbReference type="Proteomes" id="UP000077755">
    <property type="component" value="Chromosome 3"/>
</dbReference>
<dbReference type="Pfam" id="PF25156">
    <property type="entry name" value="PNGase_A_C"/>
    <property type="match status" value="1"/>
</dbReference>
<dbReference type="InterPro" id="IPR021102">
    <property type="entry name" value="PNGase_A"/>
</dbReference>
<name>A0A166BZG3_DAUCS</name>
<protein>
    <recommendedName>
        <fullName evidence="1">Peptide N-acetyl-beta-D-glucosaminyl asparaginase amidase A N-terminal domain-containing protein</fullName>
    </recommendedName>
</protein>
<accession>A0A166BZG3</accession>
<reference evidence="2" key="2">
    <citation type="submission" date="2022-03" db="EMBL/GenBank/DDBJ databases">
        <title>Draft title - Genomic analysis of global carrot germplasm unveils the trajectory of domestication and the origin of high carotenoid orange carrot.</title>
        <authorList>
            <person name="Iorizzo M."/>
            <person name="Ellison S."/>
            <person name="Senalik D."/>
            <person name="Macko-Podgorni A."/>
            <person name="Grzebelus D."/>
            <person name="Bostan H."/>
            <person name="Rolling W."/>
            <person name="Curaba J."/>
            <person name="Simon P."/>
        </authorList>
    </citation>
    <scope>NUCLEOTIDE SEQUENCE</scope>
    <source>
        <tissue evidence="2">Leaf</tissue>
    </source>
</reference>
<dbReference type="EMBL" id="CP093345">
    <property type="protein sequence ID" value="WOG94079.1"/>
    <property type="molecule type" value="Genomic_DNA"/>
</dbReference>
<keyword evidence="3" id="KW-1185">Reference proteome</keyword>
<dbReference type="PANTHER" id="PTHR31104">
    <property type="entry name" value="PEPTIDE-N4-(N-ACETYL-BETA-GLUCOSAMINYL)ASPARAGINE AMIDASE A PROTEIN"/>
    <property type="match status" value="1"/>
</dbReference>
<proteinExistence type="predicted"/>
<dbReference type="Gramene" id="KZN03082">
    <property type="protein sequence ID" value="KZN03082"/>
    <property type="gene ID" value="DCAR_011838"/>
</dbReference>
<reference evidence="2" key="1">
    <citation type="journal article" date="2016" name="Nat. Genet.">
        <title>A high-quality carrot genome assembly provides new insights into carotenoid accumulation and asterid genome evolution.</title>
        <authorList>
            <person name="Iorizzo M."/>
            <person name="Ellison S."/>
            <person name="Senalik D."/>
            <person name="Zeng P."/>
            <person name="Satapoomin P."/>
            <person name="Huang J."/>
            <person name="Bowman M."/>
            <person name="Iovene M."/>
            <person name="Sanseverino W."/>
            <person name="Cavagnaro P."/>
            <person name="Yildiz M."/>
            <person name="Macko-Podgorni A."/>
            <person name="Moranska E."/>
            <person name="Grzebelus E."/>
            <person name="Grzebelus D."/>
            <person name="Ashrafi H."/>
            <person name="Zheng Z."/>
            <person name="Cheng S."/>
            <person name="Spooner D."/>
            <person name="Van Deynze A."/>
            <person name="Simon P."/>
        </authorList>
    </citation>
    <scope>NUCLEOTIDE SEQUENCE</scope>
    <source>
        <tissue evidence="2">Leaf</tissue>
    </source>
</reference>
<dbReference type="KEGG" id="dcr:108210628"/>
<sequence length="601" mass="67297">MPYPHSSPLLLHFFSLLFTLPLTLHSHPSFETHLRHTPTTTTPFFEPTRPLPFHAPPSCTHLALSHNFSNTINKPPISVPYSPPPNCTNWSHIVLDFRVASKGDQYDRIAAVWLGGVEILRTSTAEPNEEGIFWNVRKDVSRYISAFMVANATLTVMLENIVNDVYTGVYNVNVSFLYYNVDHRVRLGDNVRINRKLGVLGGGGIVGIGKGKRSYNVYEKAADLIIPISGGVEKGYWFRIESESDVHYKEVVVPLNCYRAVVEVYVSFHGDDEFWYSNPPDEYIEKNGLVTGRGHGAYREVFVSIDGRFVGSVVPFPVIFTGGINPLFWEPIVGIGAFDLPSYDIDLSPFLGMLLDGKPHSIGLGVGDSISYWLVDANLHLWIDHGVDEVQAKVLDYRYPTLKIERKSEFNLLDGKFKVEAKRKSQFVGWVNSTLGNITTSVSQEFKFKNSIKFTNNGSDKVVEQKIKTTAEVEIKSDQDVLISHATVKREYPLDIEITNMTGSGNDTYIMVTSVVHELNEKSGLKEKNFNVFGGFSSHLQNKQNSSGWMEVKDHSVLSGEAATDQFYTYKDEFGCYSRISKAADGRLVSDNSSFSCASSY</sequence>
<gene>
    <name evidence="2" type="ORF">DCAR_0313370</name>
</gene>
<dbReference type="OMA" id="CYSRTIV"/>
<dbReference type="InterPro" id="IPR056948">
    <property type="entry name" value="PNGaseA_N"/>
</dbReference>
<dbReference type="Pfam" id="PF12222">
    <property type="entry name" value="PNGaseA"/>
    <property type="match status" value="1"/>
</dbReference>
<organism evidence="2 3">
    <name type="scientific">Daucus carota subsp. sativus</name>
    <name type="common">Carrot</name>
    <dbReference type="NCBI Taxonomy" id="79200"/>
    <lineage>
        <taxon>Eukaryota</taxon>
        <taxon>Viridiplantae</taxon>
        <taxon>Streptophyta</taxon>
        <taxon>Embryophyta</taxon>
        <taxon>Tracheophyta</taxon>
        <taxon>Spermatophyta</taxon>
        <taxon>Magnoliopsida</taxon>
        <taxon>eudicotyledons</taxon>
        <taxon>Gunneridae</taxon>
        <taxon>Pentapetalae</taxon>
        <taxon>asterids</taxon>
        <taxon>campanulids</taxon>
        <taxon>Apiales</taxon>
        <taxon>Apiaceae</taxon>
        <taxon>Apioideae</taxon>
        <taxon>Scandiceae</taxon>
        <taxon>Daucinae</taxon>
        <taxon>Daucus</taxon>
        <taxon>Daucus sect. Daucus</taxon>
    </lineage>
</organism>
<evidence type="ECO:0000313" key="2">
    <source>
        <dbReference type="EMBL" id="WOG94079.1"/>
    </source>
</evidence>